<comment type="subunit">
    <text evidence="3">Homotrimer.</text>
</comment>
<evidence type="ECO:0000256" key="2">
    <source>
        <dbReference type="ARBA" id="ARBA00005851"/>
    </source>
</evidence>
<dbReference type="GO" id="GO:0005737">
    <property type="term" value="C:cytoplasm"/>
    <property type="evidence" value="ECO:0007669"/>
    <property type="project" value="UniProtKB-SubCell"/>
</dbReference>
<name>A0A5B8WJL5_STIJA</name>
<dbReference type="PANTHER" id="PTHR11954:SF22">
    <property type="entry name" value="D-DOPACHROME DECARBOXYLASE"/>
    <property type="match status" value="1"/>
</dbReference>
<dbReference type="SUPFAM" id="SSF55331">
    <property type="entry name" value="Tautomerase/MIF"/>
    <property type="match status" value="1"/>
</dbReference>
<evidence type="ECO:0000313" key="10">
    <source>
        <dbReference type="EMBL" id="QED10742.1"/>
    </source>
</evidence>
<evidence type="ECO:0000256" key="6">
    <source>
        <dbReference type="ARBA" id="ARBA00023101"/>
    </source>
</evidence>
<protein>
    <recommendedName>
        <fullName evidence="9">D-dopachrome decarboxylase</fullName>
        <ecNumber evidence="9">4.1.1.84</ecNumber>
    </recommendedName>
</protein>
<dbReference type="AlphaFoldDB" id="A0A5B8WJL5"/>
<dbReference type="GeneID" id="139963757"/>
<dbReference type="GO" id="GO:0050178">
    <property type="term" value="F:phenylpyruvate tautomerase activity"/>
    <property type="evidence" value="ECO:0007669"/>
    <property type="project" value="TreeGrafter"/>
</dbReference>
<organism evidence="10">
    <name type="scientific">Stichopus japonicus</name>
    <name type="common">Sea cucumber</name>
    <dbReference type="NCBI Taxonomy" id="307972"/>
    <lineage>
        <taxon>Eukaryota</taxon>
        <taxon>Metazoa</taxon>
        <taxon>Echinodermata</taxon>
        <taxon>Eleutherozoa</taxon>
        <taxon>Echinozoa</taxon>
        <taxon>Holothuroidea</taxon>
        <taxon>Aspidochirotacea</taxon>
        <taxon>Aspidochirotida</taxon>
        <taxon>Stichopodidae</taxon>
        <taxon>Apostichopus</taxon>
    </lineage>
</organism>
<accession>A0A5B8WJL5</accession>
<evidence type="ECO:0000256" key="4">
    <source>
        <dbReference type="ARBA" id="ARBA00022490"/>
    </source>
</evidence>
<keyword evidence="5" id="KW-0007">Acetylation</keyword>
<dbReference type="InterPro" id="IPR014347">
    <property type="entry name" value="Tautomerase/MIF_sf"/>
</dbReference>
<evidence type="ECO:0000256" key="8">
    <source>
        <dbReference type="ARBA" id="ARBA00037460"/>
    </source>
</evidence>
<evidence type="ECO:0000256" key="7">
    <source>
        <dbReference type="ARBA" id="ARBA00023239"/>
    </source>
</evidence>
<reference evidence="10" key="1">
    <citation type="submission" date="2019-01" db="EMBL/GenBank/DDBJ databases">
        <title>Characterization of Macrophage migration inhibitory factor (MIF) gene from Apostichopus japonicus is associated with inflammation response.</title>
        <authorList>
            <person name="Lv Z."/>
            <person name="Li C."/>
        </authorList>
    </citation>
    <scope>NUCLEOTIDE SEQUENCE</scope>
</reference>
<dbReference type="EC" id="4.1.1.84" evidence="9"/>
<comment type="similarity">
    <text evidence="2">Belongs to the MIF family.</text>
</comment>
<dbReference type="PANTHER" id="PTHR11954">
    <property type="entry name" value="D-DOPACHROME DECARBOXYLASE"/>
    <property type="match status" value="1"/>
</dbReference>
<evidence type="ECO:0000256" key="3">
    <source>
        <dbReference type="ARBA" id="ARBA00011233"/>
    </source>
</evidence>
<dbReference type="InterPro" id="IPR001398">
    <property type="entry name" value="Macrophage_inhib_fac"/>
</dbReference>
<dbReference type="Gene3D" id="3.30.429.10">
    <property type="entry name" value="Macrophage Migration Inhibitory Factor"/>
    <property type="match status" value="1"/>
</dbReference>
<dbReference type="GO" id="GO:0033981">
    <property type="term" value="F:D-dopachrome decarboxylase activity"/>
    <property type="evidence" value="ECO:0007669"/>
    <property type="project" value="UniProtKB-EC"/>
</dbReference>
<sequence>MPLIFITTNLSKDKVPDNFISEFAEEVAHIMKKPIQVVTVAIRTDVQMFRFGSTDPAAVVMVRDLQPFDNPERNKKTSSGIINFVVEGLKLSPNRINTVMLPEDANCIGLGDGSLLSEKQH</sequence>
<dbReference type="EMBL" id="MK426729">
    <property type="protein sequence ID" value="QED10742.1"/>
    <property type="molecule type" value="mRNA"/>
</dbReference>
<keyword evidence="6" id="KW-0470">Melanin biosynthesis</keyword>
<evidence type="ECO:0000256" key="1">
    <source>
        <dbReference type="ARBA" id="ARBA00004496"/>
    </source>
</evidence>
<dbReference type="RefSeq" id="XP_071820973.1">
    <property type="nucleotide sequence ID" value="XM_071964872.1"/>
</dbReference>
<evidence type="ECO:0000256" key="9">
    <source>
        <dbReference type="ARBA" id="ARBA00038884"/>
    </source>
</evidence>
<evidence type="ECO:0000256" key="5">
    <source>
        <dbReference type="ARBA" id="ARBA00022990"/>
    </source>
</evidence>
<keyword evidence="7" id="KW-0456">Lyase</keyword>
<comment type="subcellular location">
    <subcellularLocation>
        <location evidence="1">Cytoplasm</location>
    </subcellularLocation>
</comment>
<comment type="function">
    <text evidence="8">Tautomerization of D-dopachrome with decarboxylation to give 5,6-dihydroxyindole (DHI).</text>
</comment>
<dbReference type="GO" id="GO:0042438">
    <property type="term" value="P:melanin biosynthetic process"/>
    <property type="evidence" value="ECO:0007669"/>
    <property type="project" value="UniProtKB-KW"/>
</dbReference>
<proteinExistence type="evidence at transcript level"/>
<keyword evidence="4" id="KW-0963">Cytoplasm</keyword>
<dbReference type="GO" id="GO:0005615">
    <property type="term" value="C:extracellular space"/>
    <property type="evidence" value="ECO:0007669"/>
    <property type="project" value="TreeGrafter"/>
</dbReference>
<dbReference type="Pfam" id="PF01187">
    <property type="entry name" value="MIF"/>
    <property type="match status" value="1"/>
</dbReference>